<dbReference type="STRING" id="1121442.SAMN02745702_02258"/>
<organism evidence="6 7">
    <name type="scientific">Desulfobaculum bizertense DSM 18034</name>
    <dbReference type="NCBI Taxonomy" id="1121442"/>
    <lineage>
        <taxon>Bacteria</taxon>
        <taxon>Pseudomonadati</taxon>
        <taxon>Thermodesulfobacteriota</taxon>
        <taxon>Desulfovibrionia</taxon>
        <taxon>Desulfovibrionales</taxon>
        <taxon>Desulfovibrionaceae</taxon>
        <taxon>Desulfobaculum</taxon>
    </lineage>
</organism>
<dbReference type="InterPro" id="IPR018062">
    <property type="entry name" value="HTH_AraC-typ_CS"/>
</dbReference>
<dbReference type="EMBL" id="FUYA01000007">
    <property type="protein sequence ID" value="SKA76552.1"/>
    <property type="molecule type" value="Genomic_DNA"/>
</dbReference>
<dbReference type="SUPFAM" id="SSF51215">
    <property type="entry name" value="Regulatory protein AraC"/>
    <property type="match status" value="1"/>
</dbReference>
<dbReference type="RefSeq" id="WP_078685536.1">
    <property type="nucleotide sequence ID" value="NZ_FUYA01000007.1"/>
</dbReference>
<dbReference type="InterPro" id="IPR018060">
    <property type="entry name" value="HTH_AraC"/>
</dbReference>
<dbReference type="PANTHER" id="PTHR46796">
    <property type="entry name" value="HTH-TYPE TRANSCRIPTIONAL ACTIVATOR RHAS-RELATED"/>
    <property type="match status" value="1"/>
</dbReference>
<protein>
    <submittedName>
        <fullName evidence="6">AraC-type DNA-binding protein</fullName>
    </submittedName>
</protein>
<keyword evidence="3" id="KW-0010">Activator</keyword>
<evidence type="ECO:0000259" key="5">
    <source>
        <dbReference type="PROSITE" id="PS01124"/>
    </source>
</evidence>
<evidence type="ECO:0000256" key="4">
    <source>
        <dbReference type="ARBA" id="ARBA00023163"/>
    </source>
</evidence>
<dbReference type="Pfam" id="PF12833">
    <property type="entry name" value="HTH_18"/>
    <property type="match status" value="1"/>
</dbReference>
<evidence type="ECO:0000256" key="2">
    <source>
        <dbReference type="ARBA" id="ARBA00023125"/>
    </source>
</evidence>
<dbReference type="InterPro" id="IPR050204">
    <property type="entry name" value="AraC_XylS_family_regulators"/>
</dbReference>
<dbReference type="InterPro" id="IPR037923">
    <property type="entry name" value="HTH-like"/>
</dbReference>
<keyword evidence="2 6" id="KW-0238">DNA-binding</keyword>
<dbReference type="PROSITE" id="PS01124">
    <property type="entry name" value="HTH_ARAC_FAMILY_2"/>
    <property type="match status" value="1"/>
</dbReference>
<evidence type="ECO:0000313" key="7">
    <source>
        <dbReference type="Proteomes" id="UP000189733"/>
    </source>
</evidence>
<dbReference type="OrthoDB" id="112032at2"/>
<dbReference type="GO" id="GO:0003700">
    <property type="term" value="F:DNA-binding transcription factor activity"/>
    <property type="evidence" value="ECO:0007669"/>
    <property type="project" value="InterPro"/>
</dbReference>
<dbReference type="GO" id="GO:0043565">
    <property type="term" value="F:sequence-specific DNA binding"/>
    <property type="evidence" value="ECO:0007669"/>
    <property type="project" value="InterPro"/>
</dbReference>
<dbReference type="PROSITE" id="PS00041">
    <property type="entry name" value="HTH_ARAC_FAMILY_1"/>
    <property type="match status" value="1"/>
</dbReference>
<dbReference type="InterPro" id="IPR003313">
    <property type="entry name" value="AraC-bd"/>
</dbReference>
<dbReference type="Pfam" id="PF02311">
    <property type="entry name" value="AraC_binding"/>
    <property type="match status" value="1"/>
</dbReference>
<dbReference type="InterPro" id="IPR009057">
    <property type="entry name" value="Homeodomain-like_sf"/>
</dbReference>
<feature type="domain" description="HTH araC/xylS-type" evidence="5">
    <location>
        <begin position="178"/>
        <end position="275"/>
    </location>
</feature>
<sequence>MRQNDTQNLALMSTLPGFAEVRSLRAHFTSFAFEPHAHAEYVLGTVQDGVQRYSHRFGESYLQPGGLFTINPDEIHSGAPALQSGYAYRVVYVPQQTVLEAFADVPGADHPRYFLRPEAHDPELARRFSYAMSLFDEDYPENRLEAESHFVACLRDFFTRHAVPDDAEHVGANVRLAARLKCFLYEHAAEGVSLDELAQEAGLSKYHVLRTFKAATGIAPHAFLNQCRVGLARQALEKGHSLTEAALAAGFSDQSHLSRRFKALVGMSPGQYRRQLSR</sequence>
<accession>A0A1T4WGY7</accession>
<gene>
    <name evidence="6" type="ORF">SAMN02745702_02258</name>
</gene>
<evidence type="ECO:0000256" key="3">
    <source>
        <dbReference type="ARBA" id="ARBA00023159"/>
    </source>
</evidence>
<proteinExistence type="predicted"/>
<dbReference type="PANTHER" id="PTHR46796:SF2">
    <property type="entry name" value="TRANSCRIPTIONAL REGULATORY PROTEIN"/>
    <property type="match status" value="1"/>
</dbReference>
<reference evidence="6 7" key="1">
    <citation type="submission" date="2017-02" db="EMBL/GenBank/DDBJ databases">
        <authorList>
            <person name="Peterson S.W."/>
        </authorList>
    </citation>
    <scope>NUCLEOTIDE SEQUENCE [LARGE SCALE GENOMIC DNA]</scope>
    <source>
        <strain evidence="6 7">DSM 18034</strain>
    </source>
</reference>
<dbReference type="Proteomes" id="UP000189733">
    <property type="component" value="Unassembled WGS sequence"/>
</dbReference>
<keyword evidence="7" id="KW-1185">Reference proteome</keyword>
<dbReference type="AlphaFoldDB" id="A0A1T4WGY7"/>
<name>A0A1T4WGY7_9BACT</name>
<keyword evidence="4" id="KW-0804">Transcription</keyword>
<evidence type="ECO:0000313" key="6">
    <source>
        <dbReference type="EMBL" id="SKA76552.1"/>
    </source>
</evidence>
<dbReference type="Gene3D" id="1.10.10.60">
    <property type="entry name" value="Homeodomain-like"/>
    <property type="match status" value="2"/>
</dbReference>
<keyword evidence="1" id="KW-0805">Transcription regulation</keyword>
<evidence type="ECO:0000256" key="1">
    <source>
        <dbReference type="ARBA" id="ARBA00023015"/>
    </source>
</evidence>
<dbReference type="SMART" id="SM00342">
    <property type="entry name" value="HTH_ARAC"/>
    <property type="match status" value="1"/>
</dbReference>
<dbReference type="SUPFAM" id="SSF46689">
    <property type="entry name" value="Homeodomain-like"/>
    <property type="match status" value="2"/>
</dbReference>